<dbReference type="InterPro" id="IPR050358">
    <property type="entry name" value="RSE1/DDB1/CFT1"/>
</dbReference>
<dbReference type="OrthoDB" id="6109at2759"/>
<dbReference type="InterPro" id="IPR058543">
    <property type="entry name" value="Beta-prop_RSE1/DDB1/CPSF1_2nd"/>
</dbReference>
<dbReference type="GO" id="GO:0005634">
    <property type="term" value="C:nucleus"/>
    <property type="evidence" value="ECO:0007669"/>
    <property type="project" value="UniProtKB-SubCell"/>
</dbReference>
<name>A0A0K2TH02_LEPSM</name>
<keyword evidence="2" id="KW-0539">Nucleus</keyword>
<evidence type="ECO:0000259" key="4">
    <source>
        <dbReference type="Pfam" id="PF10433"/>
    </source>
</evidence>
<evidence type="ECO:0000313" key="6">
    <source>
        <dbReference type="EMBL" id="CDW25234.1"/>
    </source>
</evidence>
<dbReference type="InterPro" id="IPR018846">
    <property type="entry name" value="Beta-prop_RSE1/DDB1/CPSF1_1st"/>
</dbReference>
<evidence type="ECO:0000259" key="5">
    <source>
        <dbReference type="Pfam" id="PF23726"/>
    </source>
</evidence>
<reference evidence="6" key="1">
    <citation type="submission" date="2014-05" db="EMBL/GenBank/DDBJ databases">
        <authorList>
            <person name="Chronopoulou M."/>
        </authorList>
    </citation>
    <scope>NUCLEOTIDE SEQUENCE</scope>
    <source>
        <tissue evidence="6">Whole organism</tissue>
    </source>
</reference>
<feature type="domain" description="RSE1/DDB1/CPSF1 C-terminal" evidence="3">
    <location>
        <begin position="1044"/>
        <end position="1379"/>
    </location>
</feature>
<accession>A0A0K2TH02</accession>
<dbReference type="EMBL" id="HACA01007873">
    <property type="protein sequence ID" value="CDW25234.1"/>
    <property type="molecule type" value="Transcribed_RNA"/>
</dbReference>
<dbReference type="RefSeq" id="XP_040581617.1">
    <property type="nucleotide sequence ID" value="XM_040725683.2"/>
</dbReference>
<dbReference type="InterPro" id="IPR004871">
    <property type="entry name" value="RSE1/DDB1/CPSF1_C"/>
</dbReference>
<dbReference type="GO" id="GO:0003676">
    <property type="term" value="F:nucleic acid binding"/>
    <property type="evidence" value="ECO:0007669"/>
    <property type="project" value="InterPro"/>
</dbReference>
<dbReference type="GeneID" id="121129997"/>
<dbReference type="PANTHER" id="PTHR10644">
    <property type="entry name" value="DNA REPAIR/RNA PROCESSING CPSF FAMILY"/>
    <property type="match status" value="1"/>
</dbReference>
<sequence>MSNSLVRMPHAATGVEHSLSAEFYSRNETNLVVAGANVLRVFRLTPEELPLDGNKSPKMRLECYSSWSLHSPITSMAKVSLPGSLRDTLILSFQEAKLSVVEYDPETNDLRTISLHIFEDEETRQGFVHNYVVPFVRADPDSRCAAMLVYGRQIVILPFKGGEALPEKDTVKAEDIIRNNKSGIVSSSSKVLASYTLDLKSVIQTNNVDNIIDIQFLHGYNQPTLLILYEPLKTFAGRIAVRKDTCRLDVITLDVKERISAFIWSREVLPFDCVAALAVPKPIGGTLVFAVNSMFYLNQGMPPYGVSLNSIGDRDVTTDIHVKPLEGTKISLDCAKAEFMSPERAVISLKGGELYVLTLLVDSMRMIRGFHMDKSAASVLTTCLTVCDDQYLFLGSRLGNSLLLQFTEKDLGSLSLSSDKEPPTKKKRIDVSEPIDIDFEVYGQMETSSSHQISTFTFEVCDSLLNIGPCGNVTMGEPAFLSEEFMNSTTPDPDIELVSTSGHGKNGALCVLQRNVRPQVVTTLELPGCSNVWTVIGDSSDISDGHAYLILSRQDSTMILRTEQEINQLDQSGFYTEGPTIFTGNLGGNKYIVQVIENEVRLLHGSELLTQASFTENIVSASSADPHLLLLTEKGQLILVTLEESHKRSSKSRDPKLNIIRSNQSNAKRSQMRTITAFKDVSGIFTSEMEPDDLGNVVVNKNGSKNVSNQEPAIENEDDLLYGDSAPEVFTNVLSNLEKPVSSNSKDKKSNWNRHFTTVQPSFWALGIRDNGDLEIYSLPNFTLKFSIAQFYLGSKILSHSDKAQMETDIPMEDVTIPNVTELLMVSLGSEPRKRPVLMARLDDQELLMYEVYPYCDSEMDKNSLKMRFCKLNHGLILRERRSKSAASKKDVPKLSSKHTLKYFQNVAGYEGVFVGGPYPHWVLLTGRGELRRHPMGIDGSIPLFAPFHNVNCPNGFIYFNRKGELRICVLPTHLSYDAPWPVRKVPLRCTPHFITYHLESKTYAVVTSVSEATKQFWKFNGDDKELRDEERSERFPWPSKDRFFVQLFSPVSWEPIPGTKIQLDEWERCTSMKHLYLSSEGLHTGQRGYIVCSTSFCYGEDVTPRGYIRIYDVIEVIPEPGQPLTKNKIKTVYDKEQKGPITAITSVNGFLVATVGQKIYIFQFKNKDLFGVAFIDSQIYIHQLTSIKNFILVGDVMKSVDLLQFQQDYRTLSVISRDSKPLEVYGCEYLVDNTNIGFLVTDADKNIIVFVYQPEARESSGGSRLLRKADFNLGQHVCSIFRIRAKLMEPSSGNRILTGWEKRQVTWFATLDGGIGYMLPINEKMYRRLLMLQNVLISAIPHIAGLNPKGSRLVRTRRRDLQNPCRGIIDADLVYCFTDLPLLQKAEISKKIGTKLTELMEDLAELDRMAAHF</sequence>
<evidence type="ECO:0000256" key="1">
    <source>
        <dbReference type="ARBA" id="ARBA00004123"/>
    </source>
</evidence>
<evidence type="ECO:0000256" key="2">
    <source>
        <dbReference type="ARBA" id="ARBA00023242"/>
    </source>
</evidence>
<proteinExistence type="predicted"/>
<feature type="domain" description="RSE1/DDB1/CPSF1 second beta-propeller" evidence="5">
    <location>
        <begin position="518"/>
        <end position="971"/>
    </location>
</feature>
<dbReference type="InterPro" id="IPR015943">
    <property type="entry name" value="WD40/YVTN_repeat-like_dom_sf"/>
</dbReference>
<dbReference type="FunFam" id="2.130.10.10:FF:000100">
    <property type="entry name" value="Cleavage and polyadenylation specificity factor subunit 1"/>
    <property type="match status" value="1"/>
</dbReference>
<feature type="domain" description="RSE1/DDB1/CPSF1 first beta-propeller" evidence="4">
    <location>
        <begin position="15"/>
        <end position="415"/>
    </location>
</feature>
<dbReference type="CTD" id="44250"/>
<evidence type="ECO:0008006" key="7">
    <source>
        <dbReference type="Google" id="ProtNLM"/>
    </source>
</evidence>
<dbReference type="EMBL" id="HACA01007874">
    <property type="protein sequence ID" value="CDW25235.1"/>
    <property type="molecule type" value="Transcribed_RNA"/>
</dbReference>
<protein>
    <recommendedName>
        <fullName evidence="7">Cleavage and polyadenylation specificity factor subunit 1</fullName>
    </recommendedName>
</protein>
<dbReference type="Pfam" id="PF23726">
    <property type="entry name" value="Beta-prop_RSE1_2nd"/>
    <property type="match status" value="1"/>
</dbReference>
<dbReference type="Pfam" id="PF03178">
    <property type="entry name" value="CPSF_A"/>
    <property type="match status" value="1"/>
</dbReference>
<evidence type="ECO:0000259" key="3">
    <source>
        <dbReference type="Pfam" id="PF03178"/>
    </source>
</evidence>
<dbReference type="Gene3D" id="2.130.10.10">
    <property type="entry name" value="YVTN repeat-like/Quinoprotein amine dehydrogenase"/>
    <property type="match status" value="3"/>
</dbReference>
<dbReference type="Gene3D" id="1.10.150.910">
    <property type="match status" value="1"/>
</dbReference>
<dbReference type="FunFam" id="2.130.10.10:FF:000118">
    <property type="entry name" value="Cleavage and polyadenylation specificity factor subunit 1"/>
    <property type="match status" value="1"/>
</dbReference>
<comment type="subcellular location">
    <subcellularLocation>
        <location evidence="1">Nucleus</location>
    </subcellularLocation>
</comment>
<dbReference type="KEGG" id="lsm:121129997"/>
<dbReference type="Pfam" id="PF10433">
    <property type="entry name" value="Beta-prop_RSE1_1st"/>
    <property type="match status" value="1"/>
</dbReference>
<organism evidence="6">
    <name type="scientific">Lepeophtheirus salmonis</name>
    <name type="common">Salmon louse</name>
    <name type="synonym">Caligus salmonis</name>
    <dbReference type="NCBI Taxonomy" id="72036"/>
    <lineage>
        <taxon>Eukaryota</taxon>
        <taxon>Metazoa</taxon>
        <taxon>Ecdysozoa</taxon>
        <taxon>Arthropoda</taxon>
        <taxon>Crustacea</taxon>
        <taxon>Multicrustacea</taxon>
        <taxon>Hexanauplia</taxon>
        <taxon>Copepoda</taxon>
        <taxon>Siphonostomatoida</taxon>
        <taxon>Caligidae</taxon>
        <taxon>Lepeophtheirus</taxon>
    </lineage>
</organism>